<protein>
    <recommendedName>
        <fullName evidence="6">Cellulose 1,4-beta-cellobiosidase (non-reducing end)</fullName>
    </recommendedName>
</protein>
<feature type="compositionally biased region" description="Pro residues" evidence="1">
    <location>
        <begin position="205"/>
        <end position="223"/>
    </location>
</feature>
<dbReference type="Proteomes" id="UP001267290">
    <property type="component" value="Unassembled WGS sequence"/>
</dbReference>
<gene>
    <name evidence="4" type="ORF">J2736_006244</name>
</gene>
<dbReference type="Pfam" id="PF00395">
    <property type="entry name" value="SLH"/>
    <property type="match status" value="3"/>
</dbReference>
<dbReference type="InterPro" id="IPR001119">
    <property type="entry name" value="SLH_dom"/>
</dbReference>
<dbReference type="SUPFAM" id="SSF55648">
    <property type="entry name" value="beta-lactamase-inhibitor protein, BLIP"/>
    <property type="match status" value="1"/>
</dbReference>
<dbReference type="EMBL" id="JAVDSB010000022">
    <property type="protein sequence ID" value="MDR6555001.1"/>
    <property type="molecule type" value="Genomic_DNA"/>
</dbReference>
<dbReference type="InterPro" id="IPR024221">
    <property type="entry name" value="BLIP_dom_sf"/>
</dbReference>
<evidence type="ECO:0008006" key="6">
    <source>
        <dbReference type="Google" id="ProtNLM"/>
    </source>
</evidence>
<feature type="domain" description="SLH" evidence="3">
    <location>
        <begin position="132"/>
        <end position="195"/>
    </location>
</feature>
<comment type="caution">
    <text evidence="4">The sequence shown here is derived from an EMBL/GenBank/DDBJ whole genome shotgun (WGS) entry which is preliminary data.</text>
</comment>
<keyword evidence="5" id="KW-1185">Reference proteome</keyword>
<evidence type="ECO:0000313" key="5">
    <source>
        <dbReference type="Proteomes" id="UP001267290"/>
    </source>
</evidence>
<accession>A0ABU1P5I1</accession>
<feature type="domain" description="SLH" evidence="3">
    <location>
        <begin position="9"/>
        <end position="67"/>
    </location>
</feature>
<dbReference type="Gene3D" id="3.10.450.730">
    <property type="entry name" value="BLIP domain"/>
    <property type="match status" value="1"/>
</dbReference>
<dbReference type="PROSITE" id="PS50853">
    <property type="entry name" value="FN3"/>
    <property type="match status" value="1"/>
</dbReference>
<evidence type="ECO:0000256" key="1">
    <source>
        <dbReference type="SAM" id="MobiDB-lite"/>
    </source>
</evidence>
<evidence type="ECO:0000259" key="3">
    <source>
        <dbReference type="PROSITE" id="PS51272"/>
    </source>
</evidence>
<sequence length="660" mass="70636">MAMPAMAETSSSPFSDISGSFAKDAINQLQKEGILTGMDAEHFNPKGTLTRAQFIVIMVKSLNLPIDNKAVSSFTDVEGWAVPYIEAAKKYGIIDGISDSMFAPNATLTREQSAVVMVKALQKQGEIENSAELTIPDAASVSDWAKKYVALAFKYKLVTGNEDGSFNPQGTATREQAAQMGSNFIESVEQVKEDNKPEATAPIPTVTPAPVPKETPALTPPPASTGGGGGDGYLPPSDTAAPVAPTNFASSDITQTGVTLSWTRSTDNVGITGYDVYQDDVKVATVTGTESGATIGYTVDGLTANTSYVYTVKAIDAAGNVSSASAPLTVTTLANVVITPTPTPAVTEDTFSLIQNGMSREQVAAIFGTDGETDTTGNLFPILGTNYTQIYKSADGVSTAGLYYVDGRVVLNYGFFPVTPSHLGTLANYDQVKVGMTKAEVESLLVIPNDWKSPYGEETTWVKNNATIVNKYCDATDFSGTWFAYVNESLTQNEGVVRHSIHVQYMNDVVAFVYNGYIGNIEWSATTPVPIDPVTGQIVLDRTTVAAGEIPPEMNEIDYINLKNNEQSLTVFYFGLQNWAVTQDLGFHIAAGGFPWYLNSPGGVTVTGADDTTINLVADYLRNHYHFTVIRIDNVSNEEFPGQYVIAFSNPALTAVSIDI</sequence>
<evidence type="ECO:0000259" key="2">
    <source>
        <dbReference type="PROSITE" id="PS50853"/>
    </source>
</evidence>
<proteinExistence type="predicted"/>
<dbReference type="SUPFAM" id="SSF49265">
    <property type="entry name" value="Fibronectin type III"/>
    <property type="match status" value="1"/>
</dbReference>
<dbReference type="Gene3D" id="2.60.40.10">
    <property type="entry name" value="Immunoglobulins"/>
    <property type="match status" value="1"/>
</dbReference>
<dbReference type="Pfam" id="PF00041">
    <property type="entry name" value="fn3"/>
    <property type="match status" value="1"/>
</dbReference>
<dbReference type="InterPro" id="IPR013783">
    <property type="entry name" value="Ig-like_fold"/>
</dbReference>
<dbReference type="SMART" id="SM00060">
    <property type="entry name" value="FN3"/>
    <property type="match status" value="1"/>
</dbReference>
<evidence type="ECO:0000313" key="4">
    <source>
        <dbReference type="EMBL" id="MDR6555001.1"/>
    </source>
</evidence>
<dbReference type="CDD" id="cd00063">
    <property type="entry name" value="FN3"/>
    <property type="match status" value="1"/>
</dbReference>
<dbReference type="InterPro" id="IPR003961">
    <property type="entry name" value="FN3_dom"/>
</dbReference>
<name>A0ABU1P5I1_9BACL</name>
<feature type="domain" description="Fibronectin type-III" evidence="2">
    <location>
        <begin position="244"/>
        <end position="335"/>
    </location>
</feature>
<dbReference type="InterPro" id="IPR051465">
    <property type="entry name" value="Cell_Envelope_Struct_Comp"/>
</dbReference>
<dbReference type="InterPro" id="IPR036116">
    <property type="entry name" value="FN3_sf"/>
</dbReference>
<dbReference type="PANTHER" id="PTHR43308:SF5">
    <property type="entry name" value="S-LAYER PROTEIN _ PEPTIDOGLYCAN ENDO-BETA-N-ACETYLGLUCOSAMINIDASE"/>
    <property type="match status" value="1"/>
</dbReference>
<reference evidence="4 5" key="1">
    <citation type="submission" date="2023-07" db="EMBL/GenBank/DDBJ databases">
        <title>Sorghum-associated microbial communities from plants grown in Nebraska, USA.</title>
        <authorList>
            <person name="Schachtman D."/>
        </authorList>
    </citation>
    <scope>NUCLEOTIDE SEQUENCE [LARGE SCALE GENOMIC DNA]</scope>
    <source>
        <strain evidence="4 5">CC258</strain>
    </source>
</reference>
<feature type="region of interest" description="Disordered" evidence="1">
    <location>
        <begin position="190"/>
        <end position="247"/>
    </location>
</feature>
<feature type="domain" description="SLH" evidence="3">
    <location>
        <begin position="68"/>
        <end position="131"/>
    </location>
</feature>
<dbReference type="PANTHER" id="PTHR43308">
    <property type="entry name" value="OUTER MEMBRANE PROTEIN ALPHA-RELATED"/>
    <property type="match status" value="1"/>
</dbReference>
<dbReference type="PROSITE" id="PS51272">
    <property type="entry name" value="SLH"/>
    <property type="match status" value="3"/>
</dbReference>
<organism evidence="4 5">
    <name type="scientific">Paenibacillus qinlingensis</name>
    <dbReference type="NCBI Taxonomy" id="1837343"/>
    <lineage>
        <taxon>Bacteria</taxon>
        <taxon>Bacillati</taxon>
        <taxon>Bacillota</taxon>
        <taxon>Bacilli</taxon>
        <taxon>Bacillales</taxon>
        <taxon>Paenibacillaceae</taxon>
        <taxon>Paenibacillus</taxon>
    </lineage>
</organism>